<evidence type="ECO:0000256" key="5">
    <source>
        <dbReference type="ARBA" id="ARBA00023251"/>
    </source>
</evidence>
<keyword evidence="6" id="KW-0813">Transport</keyword>
<feature type="transmembrane region" description="Helical" evidence="6">
    <location>
        <begin position="247"/>
        <end position="267"/>
    </location>
</feature>
<dbReference type="InterPro" id="IPR047817">
    <property type="entry name" value="ABC2_TM_bact-type"/>
</dbReference>
<dbReference type="InterPro" id="IPR051784">
    <property type="entry name" value="Nod_factor_ABC_transporter"/>
</dbReference>
<dbReference type="GO" id="GO:0140359">
    <property type="term" value="F:ABC-type transporter activity"/>
    <property type="evidence" value="ECO:0007669"/>
    <property type="project" value="InterPro"/>
</dbReference>
<name>A0A5N6RWS4_9BIFI</name>
<evidence type="ECO:0000256" key="1">
    <source>
        <dbReference type="ARBA" id="ARBA00004141"/>
    </source>
</evidence>
<evidence type="ECO:0000313" key="9">
    <source>
        <dbReference type="Proteomes" id="UP000325415"/>
    </source>
</evidence>
<evidence type="ECO:0000259" key="7">
    <source>
        <dbReference type="PROSITE" id="PS51012"/>
    </source>
</evidence>
<evidence type="ECO:0000256" key="4">
    <source>
        <dbReference type="ARBA" id="ARBA00023136"/>
    </source>
</evidence>
<reference evidence="8 9" key="1">
    <citation type="submission" date="2018-04" db="EMBL/GenBank/DDBJ databases">
        <authorList>
            <person name="Eckel V.P."/>
            <person name="Vogel R.F."/>
        </authorList>
    </citation>
    <scope>NUCLEOTIDE SEQUENCE [LARGE SCALE GENOMIC DNA]</scope>
    <source>
        <strain evidence="9">TMW 2.1764</strain>
    </source>
</reference>
<protein>
    <recommendedName>
        <fullName evidence="6">Transport permease protein</fullName>
    </recommendedName>
</protein>
<feature type="domain" description="ABC transmembrane type-2" evidence="7">
    <location>
        <begin position="45"/>
        <end position="272"/>
    </location>
</feature>
<evidence type="ECO:0000256" key="2">
    <source>
        <dbReference type="ARBA" id="ARBA00022692"/>
    </source>
</evidence>
<dbReference type="EMBL" id="QDAG01000011">
    <property type="protein sequence ID" value="KAE8126794.1"/>
    <property type="molecule type" value="Genomic_DNA"/>
</dbReference>
<accession>A0A5N6RWS4</accession>
<dbReference type="Pfam" id="PF01061">
    <property type="entry name" value="ABC2_membrane"/>
    <property type="match status" value="1"/>
</dbReference>
<keyword evidence="2 6" id="KW-0812">Transmembrane</keyword>
<dbReference type="AlphaFoldDB" id="A0A5N6RWS4"/>
<keyword evidence="4 6" id="KW-0472">Membrane</keyword>
<comment type="caution">
    <text evidence="8">The sequence shown here is derived from an EMBL/GenBank/DDBJ whole genome shotgun (WGS) entry which is preliminary data.</text>
</comment>
<feature type="transmembrane region" description="Helical" evidence="6">
    <location>
        <begin position="134"/>
        <end position="152"/>
    </location>
</feature>
<dbReference type="OrthoDB" id="26267at2"/>
<keyword evidence="5" id="KW-0046">Antibiotic resistance</keyword>
<dbReference type="GO" id="GO:0043190">
    <property type="term" value="C:ATP-binding cassette (ABC) transporter complex"/>
    <property type="evidence" value="ECO:0007669"/>
    <property type="project" value="InterPro"/>
</dbReference>
<comment type="similarity">
    <text evidence="6">Belongs to the ABC-2 integral membrane protein family.</text>
</comment>
<sequence>MQPQPSGDPRYSAAAIAAAPGLTAWPVAVWIHAARMLRRWSRSTTILISSVAMPAMMMAVVVIMFRGMIEQFSGKPMDLPGMSVMIAVTAMLSGALTNAGSTVRERHEGLTDRVQTFPGRPSASYIGRILAESIRSFIAAPIAMIVALMFGADFGSPIAALRVLLVMLLTAIASGAFGVMMGYLAETPQGAVSAAPLIMAAMFFNTAMMPRDLYAPALRPIVDASPMTALAELTQEAIAGRINAGHIGMFALWFGGLGVISIVVVTLKARRRS</sequence>
<dbReference type="Proteomes" id="UP000325415">
    <property type="component" value="Unassembled WGS sequence"/>
</dbReference>
<evidence type="ECO:0000256" key="3">
    <source>
        <dbReference type="ARBA" id="ARBA00022989"/>
    </source>
</evidence>
<feature type="transmembrane region" description="Helical" evidence="6">
    <location>
        <begin position="191"/>
        <end position="209"/>
    </location>
</feature>
<evidence type="ECO:0000256" key="6">
    <source>
        <dbReference type="RuleBase" id="RU361157"/>
    </source>
</evidence>
<feature type="transmembrane region" description="Helical" evidence="6">
    <location>
        <begin position="46"/>
        <end position="69"/>
    </location>
</feature>
<feature type="transmembrane region" description="Helical" evidence="6">
    <location>
        <begin position="158"/>
        <end position="184"/>
    </location>
</feature>
<feature type="transmembrane region" description="Helical" evidence="6">
    <location>
        <begin position="81"/>
        <end position="99"/>
    </location>
</feature>
<dbReference type="PROSITE" id="PS51012">
    <property type="entry name" value="ABC_TM2"/>
    <property type="match status" value="1"/>
</dbReference>
<dbReference type="GO" id="GO:0046677">
    <property type="term" value="P:response to antibiotic"/>
    <property type="evidence" value="ECO:0007669"/>
    <property type="project" value="UniProtKB-KW"/>
</dbReference>
<keyword evidence="9" id="KW-1185">Reference proteome</keyword>
<dbReference type="PANTHER" id="PTHR43229:SF2">
    <property type="entry name" value="NODULATION PROTEIN J"/>
    <property type="match status" value="1"/>
</dbReference>
<evidence type="ECO:0000313" key="8">
    <source>
        <dbReference type="EMBL" id="KAE8126794.1"/>
    </source>
</evidence>
<dbReference type="InterPro" id="IPR000412">
    <property type="entry name" value="ABC_2_transport"/>
</dbReference>
<gene>
    <name evidence="8" type="ORF">DDE84_10350</name>
</gene>
<proteinExistence type="inferred from homology"/>
<dbReference type="PIRSF" id="PIRSF006648">
    <property type="entry name" value="DrrB"/>
    <property type="match status" value="1"/>
</dbReference>
<keyword evidence="3 6" id="KW-1133">Transmembrane helix</keyword>
<feature type="transmembrane region" description="Helical" evidence="6">
    <location>
        <begin position="12"/>
        <end position="34"/>
    </location>
</feature>
<dbReference type="InterPro" id="IPR013525">
    <property type="entry name" value="ABC2_TM"/>
</dbReference>
<keyword evidence="6" id="KW-1003">Cell membrane</keyword>
<comment type="subcellular location">
    <subcellularLocation>
        <location evidence="6">Cell membrane</location>
        <topology evidence="6">Multi-pass membrane protein</topology>
    </subcellularLocation>
    <subcellularLocation>
        <location evidence="1">Membrane</location>
        <topology evidence="1">Multi-pass membrane protein</topology>
    </subcellularLocation>
</comment>
<dbReference type="PANTHER" id="PTHR43229">
    <property type="entry name" value="NODULATION PROTEIN J"/>
    <property type="match status" value="1"/>
</dbReference>
<organism evidence="8 9">
    <name type="scientific">Bifidobacterium tibiigranuli</name>
    <dbReference type="NCBI Taxonomy" id="2172043"/>
    <lineage>
        <taxon>Bacteria</taxon>
        <taxon>Bacillati</taxon>
        <taxon>Actinomycetota</taxon>
        <taxon>Actinomycetes</taxon>
        <taxon>Bifidobacteriales</taxon>
        <taxon>Bifidobacteriaceae</taxon>
        <taxon>Bifidobacterium</taxon>
    </lineage>
</organism>